<organism evidence="1">
    <name type="scientific">Leptotrichia rugosa</name>
    <dbReference type="NCBI Taxonomy" id="3239302"/>
    <lineage>
        <taxon>Bacteria</taxon>
        <taxon>Fusobacteriati</taxon>
        <taxon>Fusobacteriota</taxon>
        <taxon>Fusobacteriia</taxon>
        <taxon>Fusobacteriales</taxon>
        <taxon>Leptotrichiaceae</taxon>
        <taxon>Leptotrichia</taxon>
    </lineage>
</organism>
<reference evidence="1" key="1">
    <citation type="submission" date="2024-07" db="EMBL/GenBank/DDBJ databases">
        <authorList>
            <person name="Li X.-J."/>
            <person name="Wang X."/>
        </authorList>
    </citation>
    <scope>NUCLEOTIDE SEQUENCE</scope>
    <source>
        <strain evidence="1">HSP-334</strain>
    </source>
</reference>
<dbReference type="RefSeq" id="WP_369711598.1">
    <property type="nucleotide sequence ID" value="NZ_CP165644.1"/>
</dbReference>
<proteinExistence type="predicted"/>
<sequence>MKKLLLGIAILGLLGSCNNKKLISDCKNYKVADKYERKETFIINQYAGEINGSPLYIPVPQTSVYYYITFENSNTYSIGQSKYRLVNVGEKIKECKF</sequence>
<dbReference type="AlphaFoldDB" id="A0AB39VHH5"/>
<accession>A0AB39VHH5</accession>
<evidence type="ECO:0000313" key="1">
    <source>
        <dbReference type="EMBL" id="XDU67386.1"/>
    </source>
</evidence>
<protein>
    <recommendedName>
        <fullName evidence="2">Lipoprotein</fullName>
    </recommendedName>
</protein>
<dbReference type="EMBL" id="CP165644">
    <property type="protein sequence ID" value="XDU67386.1"/>
    <property type="molecule type" value="Genomic_DNA"/>
</dbReference>
<gene>
    <name evidence="1" type="ORF">AB8B22_02925</name>
</gene>
<name>A0AB39VHH5_9FUSO</name>
<dbReference type="KEGG" id="lrug:AB8B22_02925"/>
<dbReference type="PROSITE" id="PS51257">
    <property type="entry name" value="PROKAR_LIPOPROTEIN"/>
    <property type="match status" value="1"/>
</dbReference>
<evidence type="ECO:0008006" key="2">
    <source>
        <dbReference type="Google" id="ProtNLM"/>
    </source>
</evidence>